<feature type="region of interest" description="Disordered" evidence="1">
    <location>
        <begin position="1"/>
        <end position="61"/>
    </location>
</feature>
<feature type="compositionally biased region" description="Low complexity" evidence="1">
    <location>
        <begin position="16"/>
        <end position="27"/>
    </location>
</feature>
<dbReference type="EMBL" id="WJQU01000001">
    <property type="protein sequence ID" value="KAJ6646443.1"/>
    <property type="molecule type" value="Genomic_DNA"/>
</dbReference>
<evidence type="ECO:0000256" key="1">
    <source>
        <dbReference type="SAM" id="MobiDB-lite"/>
    </source>
</evidence>
<dbReference type="PROSITE" id="PS00657">
    <property type="entry name" value="FORK_HEAD_1"/>
    <property type="match status" value="1"/>
</dbReference>
<dbReference type="InterPro" id="IPR018122">
    <property type="entry name" value="TF_fork_head_CS_1"/>
</dbReference>
<name>A0A9Q0N9Z3_9DIPT</name>
<organism evidence="2 3">
    <name type="scientific">Pseudolycoriella hygida</name>
    <dbReference type="NCBI Taxonomy" id="35572"/>
    <lineage>
        <taxon>Eukaryota</taxon>
        <taxon>Metazoa</taxon>
        <taxon>Ecdysozoa</taxon>
        <taxon>Arthropoda</taxon>
        <taxon>Hexapoda</taxon>
        <taxon>Insecta</taxon>
        <taxon>Pterygota</taxon>
        <taxon>Neoptera</taxon>
        <taxon>Endopterygota</taxon>
        <taxon>Diptera</taxon>
        <taxon>Nematocera</taxon>
        <taxon>Sciaroidea</taxon>
        <taxon>Sciaridae</taxon>
        <taxon>Pseudolycoriella</taxon>
    </lineage>
</organism>
<feature type="compositionally biased region" description="Low complexity" evidence="1">
    <location>
        <begin position="45"/>
        <end position="59"/>
    </location>
</feature>
<dbReference type="AlphaFoldDB" id="A0A9Q0N9Z3"/>
<protein>
    <submittedName>
        <fullName evidence="2">Uncharacterized protein</fullName>
    </submittedName>
</protein>
<dbReference type="GO" id="GO:0043565">
    <property type="term" value="F:sequence-specific DNA binding"/>
    <property type="evidence" value="ECO:0007669"/>
    <property type="project" value="InterPro"/>
</dbReference>
<accession>A0A9Q0N9Z3</accession>
<sequence>MRTSPLPISVIERTNNDSNSTPNSSSNLKQDELSSNLTIDDRDSTSSINSTNNDRTSTSKPPYSYVALIAMAIQVIDSLI</sequence>
<gene>
    <name evidence="2" type="ORF">Bhyg_01654</name>
</gene>
<dbReference type="Proteomes" id="UP001151699">
    <property type="component" value="Chromosome A"/>
</dbReference>
<proteinExistence type="predicted"/>
<evidence type="ECO:0000313" key="2">
    <source>
        <dbReference type="EMBL" id="KAJ6646443.1"/>
    </source>
</evidence>
<dbReference type="GO" id="GO:0003700">
    <property type="term" value="F:DNA-binding transcription factor activity"/>
    <property type="evidence" value="ECO:0007669"/>
    <property type="project" value="InterPro"/>
</dbReference>
<reference evidence="2" key="1">
    <citation type="submission" date="2022-07" db="EMBL/GenBank/DDBJ databases">
        <authorList>
            <person name="Trinca V."/>
            <person name="Uliana J.V.C."/>
            <person name="Torres T.T."/>
            <person name="Ward R.J."/>
            <person name="Monesi N."/>
        </authorList>
    </citation>
    <scope>NUCLEOTIDE SEQUENCE</scope>
    <source>
        <strain evidence="2">HSMRA1968</strain>
        <tissue evidence="2">Whole embryos</tissue>
    </source>
</reference>
<keyword evidence="3" id="KW-1185">Reference proteome</keyword>
<evidence type="ECO:0000313" key="3">
    <source>
        <dbReference type="Proteomes" id="UP001151699"/>
    </source>
</evidence>
<comment type="caution">
    <text evidence="2">The sequence shown here is derived from an EMBL/GenBank/DDBJ whole genome shotgun (WGS) entry which is preliminary data.</text>
</comment>